<dbReference type="AlphaFoldDB" id="A0A195C3H1"/>
<reference evidence="2 3" key="1">
    <citation type="submission" date="2016-03" db="EMBL/GenBank/DDBJ databases">
        <title>Cyphomyrmex costatus WGS genome.</title>
        <authorList>
            <person name="Nygaard S."/>
            <person name="Hu H."/>
            <person name="Boomsma J."/>
            <person name="Zhang G."/>
        </authorList>
    </citation>
    <scope>NUCLEOTIDE SEQUENCE [LARGE SCALE GENOMIC DNA]</scope>
    <source>
        <strain evidence="2">MS0001</strain>
        <tissue evidence="2">Whole body</tissue>
    </source>
</reference>
<dbReference type="Proteomes" id="UP000078542">
    <property type="component" value="Unassembled WGS sequence"/>
</dbReference>
<name>A0A195C3H1_9HYME</name>
<accession>A0A195C3H1</accession>
<organism evidence="2 3">
    <name type="scientific">Cyphomyrmex costatus</name>
    <dbReference type="NCBI Taxonomy" id="456900"/>
    <lineage>
        <taxon>Eukaryota</taxon>
        <taxon>Metazoa</taxon>
        <taxon>Ecdysozoa</taxon>
        <taxon>Arthropoda</taxon>
        <taxon>Hexapoda</taxon>
        <taxon>Insecta</taxon>
        <taxon>Pterygota</taxon>
        <taxon>Neoptera</taxon>
        <taxon>Endopterygota</taxon>
        <taxon>Hymenoptera</taxon>
        <taxon>Apocrita</taxon>
        <taxon>Aculeata</taxon>
        <taxon>Formicoidea</taxon>
        <taxon>Formicidae</taxon>
        <taxon>Myrmicinae</taxon>
        <taxon>Cyphomyrmex</taxon>
    </lineage>
</organism>
<dbReference type="EMBL" id="KQ978292">
    <property type="protein sequence ID" value="KYM95414.1"/>
    <property type="molecule type" value="Genomic_DNA"/>
</dbReference>
<sequence length="125" mass="14487">MNLAGQSYQRVERKEERDDKEGEREESENTRLQVRNKIPLRHSVCWSREKLLYTLYLERAAERSKNRSFPLFQQPLSFSLPGRCLPLTEKSRQSVGRITANAAATITCLSERSHTLSRICTDPYG</sequence>
<evidence type="ECO:0000256" key="1">
    <source>
        <dbReference type="SAM" id="MobiDB-lite"/>
    </source>
</evidence>
<gene>
    <name evidence="2" type="ORF">ALC62_13842</name>
</gene>
<protein>
    <submittedName>
        <fullName evidence="2">Uncharacterized protein</fullName>
    </submittedName>
</protein>
<evidence type="ECO:0000313" key="2">
    <source>
        <dbReference type="EMBL" id="KYM95414.1"/>
    </source>
</evidence>
<keyword evidence="3" id="KW-1185">Reference proteome</keyword>
<evidence type="ECO:0000313" key="3">
    <source>
        <dbReference type="Proteomes" id="UP000078542"/>
    </source>
</evidence>
<feature type="region of interest" description="Disordered" evidence="1">
    <location>
        <begin position="1"/>
        <end position="30"/>
    </location>
</feature>
<feature type="compositionally biased region" description="Basic and acidic residues" evidence="1">
    <location>
        <begin position="10"/>
        <end position="29"/>
    </location>
</feature>
<proteinExistence type="predicted"/>